<name>A0A561PQI5_9BACT</name>
<sequence>MSVNVKVQYYNGNRPEEYREFEFKNNRSVISVNDAVWECKRKNDTASAGRETTLTFQVAKGNVSKAGVAVNFLFNNWEVDNYVIMPAAAYNGNRFDVLDYGYPPLFKRKDYNKNPPITITNVPRLSKYEGESRMDLNTGDLSTPAVGIYFPRTQKGIWILTEQSTELGNSVLIFKENSQRNKAEFTIAAPSVREKYYSMANLSPSKETGADLKQGDKVTIRYRVYTFNNLSSPKDLNNQFLSIRKSFAASVRVNQLPFSKAFELMERQENDWWSARDSLYTLGGDSWNLKWQLGWVGGLMVTLPLSEVGADSSADRSFKNYDKVITKSQAKSGFFYGCGKGNIWCSDCFWEPHPDNLLLLRKNADALYFIYKYCFSRQLKNRDWRMPMAWKEPLHKLSEAFVNLWLQNHQWGQFIDIETAEIKVGGSNSAAMAIGGLALASKFENRPQWLKVAKEAARYYYRNFTVKGISCGGPGEILQNNDAETAFAMLESFITLYEVTEEKEWLQYAEDAAAFCSTWMITYDYKFPASTLFAQLDMKTTGAVWANTQNKHGGPGICTLSGDCLFKLYRATGNKLYLGMAYDVAHNIMQYISRADRPIKDQHIGWINERVNLSDWEGKENIGNIFHGNTWAQVSAMLTVAQLPGIYINPVKKEVVVFDHIDATLNGNTLTINNPTKFDATVRVFIDNNPTINYPQGFISTCPVVSVKSGETRIIALSEIGKGTINQ</sequence>
<accession>A0A561PQI5</accession>
<dbReference type="GO" id="GO:0005975">
    <property type="term" value="P:carbohydrate metabolic process"/>
    <property type="evidence" value="ECO:0007669"/>
    <property type="project" value="InterPro"/>
</dbReference>
<dbReference type="EMBL" id="VIWO01000004">
    <property type="protein sequence ID" value="TWF40370.1"/>
    <property type="molecule type" value="Genomic_DNA"/>
</dbReference>
<protein>
    <submittedName>
        <fullName evidence="1">Uncharacterized protein</fullName>
    </submittedName>
</protein>
<evidence type="ECO:0000313" key="1">
    <source>
        <dbReference type="EMBL" id="TWF40370.1"/>
    </source>
</evidence>
<organism evidence="1 2">
    <name type="scientific">Chitinophaga polysaccharea</name>
    <dbReference type="NCBI Taxonomy" id="1293035"/>
    <lineage>
        <taxon>Bacteria</taxon>
        <taxon>Pseudomonadati</taxon>
        <taxon>Bacteroidota</taxon>
        <taxon>Chitinophagia</taxon>
        <taxon>Chitinophagales</taxon>
        <taxon>Chitinophagaceae</taxon>
        <taxon>Chitinophaga</taxon>
    </lineage>
</organism>
<comment type="caution">
    <text evidence="1">The sequence shown here is derived from an EMBL/GenBank/DDBJ whole genome shotgun (WGS) entry which is preliminary data.</text>
</comment>
<dbReference type="Proteomes" id="UP000320811">
    <property type="component" value="Unassembled WGS sequence"/>
</dbReference>
<reference evidence="1 2" key="1">
    <citation type="submission" date="2019-06" db="EMBL/GenBank/DDBJ databases">
        <title>Sorghum-associated microbial communities from plants grown in Nebraska, USA.</title>
        <authorList>
            <person name="Schachtman D."/>
        </authorList>
    </citation>
    <scope>NUCLEOTIDE SEQUENCE [LARGE SCALE GENOMIC DNA]</scope>
    <source>
        <strain evidence="1 2">1209</strain>
    </source>
</reference>
<proteinExistence type="predicted"/>
<dbReference type="InterPro" id="IPR008928">
    <property type="entry name" value="6-hairpin_glycosidase_sf"/>
</dbReference>
<evidence type="ECO:0000313" key="2">
    <source>
        <dbReference type="Proteomes" id="UP000320811"/>
    </source>
</evidence>
<dbReference type="AlphaFoldDB" id="A0A561PQI5"/>
<gene>
    <name evidence="1" type="ORF">FHW36_10452</name>
</gene>
<dbReference type="SUPFAM" id="SSF48208">
    <property type="entry name" value="Six-hairpin glycosidases"/>
    <property type="match status" value="1"/>
</dbReference>
<keyword evidence="2" id="KW-1185">Reference proteome</keyword>